<dbReference type="InterPro" id="IPR015424">
    <property type="entry name" value="PyrdxlP-dep_Trfase"/>
</dbReference>
<dbReference type="EC" id="4.4.1.13" evidence="2"/>
<proteinExistence type="inferred from homology"/>
<dbReference type="PANTHER" id="PTHR43525:SF1">
    <property type="entry name" value="PROTEIN MALY"/>
    <property type="match status" value="1"/>
</dbReference>
<organism evidence="7 8">
    <name type="scientific">Oceanobacter antarcticus</name>
    <dbReference type="NCBI Taxonomy" id="3133425"/>
    <lineage>
        <taxon>Bacteria</taxon>
        <taxon>Pseudomonadati</taxon>
        <taxon>Pseudomonadota</taxon>
        <taxon>Gammaproteobacteria</taxon>
        <taxon>Oceanospirillales</taxon>
        <taxon>Oceanospirillaceae</taxon>
        <taxon>Oceanobacter</taxon>
    </lineage>
</organism>
<evidence type="ECO:0000313" key="8">
    <source>
        <dbReference type="Proteomes" id="UP001620597"/>
    </source>
</evidence>
<gene>
    <name evidence="7" type="ORF">WG929_18550</name>
</gene>
<accession>A0ABW8NNF5</accession>
<dbReference type="Pfam" id="PF00155">
    <property type="entry name" value="Aminotran_1_2"/>
    <property type="match status" value="1"/>
</dbReference>
<dbReference type="NCBIfam" id="TIGR04350">
    <property type="entry name" value="C_S_lyase_PatB"/>
    <property type="match status" value="1"/>
</dbReference>
<dbReference type="Gene3D" id="3.40.640.10">
    <property type="entry name" value="Type I PLP-dependent aspartate aminotransferase-like (Major domain)"/>
    <property type="match status" value="1"/>
</dbReference>
<evidence type="ECO:0000256" key="4">
    <source>
        <dbReference type="ARBA" id="ARBA00023239"/>
    </source>
</evidence>
<comment type="similarity">
    <text evidence="5">Belongs to the class-II pyridoxal-phosphate-dependent aminotransferase family. MalY/PatB cystathionine beta-lyase subfamily.</text>
</comment>
<dbReference type="PANTHER" id="PTHR43525">
    <property type="entry name" value="PROTEIN MALY"/>
    <property type="match status" value="1"/>
</dbReference>
<dbReference type="InterPro" id="IPR015422">
    <property type="entry name" value="PyrdxlP-dep_Trfase_small"/>
</dbReference>
<dbReference type="Gene3D" id="3.90.1150.10">
    <property type="entry name" value="Aspartate Aminotransferase, domain 1"/>
    <property type="match status" value="1"/>
</dbReference>
<dbReference type="SUPFAM" id="SSF53383">
    <property type="entry name" value="PLP-dependent transferases"/>
    <property type="match status" value="1"/>
</dbReference>
<dbReference type="EMBL" id="JBBKTX010000030">
    <property type="protein sequence ID" value="MFK4754411.1"/>
    <property type="molecule type" value="Genomic_DNA"/>
</dbReference>
<dbReference type="Proteomes" id="UP001620597">
    <property type="component" value="Unassembled WGS sequence"/>
</dbReference>
<evidence type="ECO:0000256" key="1">
    <source>
        <dbReference type="ARBA" id="ARBA00001933"/>
    </source>
</evidence>
<reference evidence="7 8" key="1">
    <citation type="submission" date="2024-03" db="EMBL/GenBank/DDBJ databases">
        <title>High-quality draft genome sequence of Oceanobacter sp. wDCs-4.</title>
        <authorList>
            <person name="Dong C."/>
        </authorList>
    </citation>
    <scope>NUCLEOTIDE SEQUENCE [LARGE SCALE GENOMIC DNA]</scope>
    <source>
        <strain evidence="8">wDCs-4</strain>
    </source>
</reference>
<dbReference type="InterPro" id="IPR004839">
    <property type="entry name" value="Aminotransferase_I/II_large"/>
</dbReference>
<evidence type="ECO:0000259" key="6">
    <source>
        <dbReference type="Pfam" id="PF00155"/>
    </source>
</evidence>
<comment type="cofactor">
    <cofactor evidence="1">
        <name>pyridoxal 5'-phosphate</name>
        <dbReference type="ChEBI" id="CHEBI:597326"/>
    </cofactor>
</comment>
<keyword evidence="3" id="KW-0663">Pyridoxal phosphate</keyword>
<dbReference type="InterPro" id="IPR015421">
    <property type="entry name" value="PyrdxlP-dep_Trfase_major"/>
</dbReference>
<keyword evidence="8" id="KW-1185">Reference proteome</keyword>
<protein>
    <recommendedName>
        <fullName evidence="2">cysteine-S-conjugate beta-lyase</fullName>
        <ecNumber evidence="2">4.4.1.13</ecNumber>
    </recommendedName>
</protein>
<evidence type="ECO:0000313" key="7">
    <source>
        <dbReference type="EMBL" id="MFK4754411.1"/>
    </source>
</evidence>
<evidence type="ECO:0000256" key="5">
    <source>
        <dbReference type="ARBA" id="ARBA00037974"/>
    </source>
</evidence>
<dbReference type="InterPro" id="IPR027619">
    <property type="entry name" value="C-S_lyase_PatB-like"/>
</dbReference>
<evidence type="ECO:0000256" key="2">
    <source>
        <dbReference type="ARBA" id="ARBA00012224"/>
    </source>
</evidence>
<dbReference type="InterPro" id="IPR051798">
    <property type="entry name" value="Class-II_PLP-Dep_Aminotrans"/>
</dbReference>
<keyword evidence="4 7" id="KW-0456">Lyase</keyword>
<sequence length="393" mass="43500">MAAPASFDFDAIIPRHQTGSFKWDSNPGADVLPMWVADMDFSAAPAVLDALARRVEHGVFGYTLIRDGYYLALSGWFERRYDFVIQRDQVLTTTGVVPAISAILRALTTPGDGVIVQTPVYHCFFSSIRNQGCNVVENPLRLINGRYQMDFTHLEQQAADSRNKLLLLCHPHNPSGRVWTAEELRRLGDICARHQVVVVSDEIHCDLLFPGESHQPFATLGPEYQANAITLNSPSKSFNLAGLQIANIIVADQGIKALIQQALHIHDVAQVNPFGVEGLIAAYNEGGPWLDALLDYLYGNYQLIQSFLHSRLPQLTLYPQQSTYLAWINTTATGLSSDELAHRLLTDGKLRISSGNGFLPGSETAAAFIRLNFACPRVLLQDGLERLYRVING</sequence>
<name>A0ABW8NNF5_9GAMM</name>
<dbReference type="CDD" id="cd00609">
    <property type="entry name" value="AAT_like"/>
    <property type="match status" value="1"/>
</dbReference>
<feature type="domain" description="Aminotransferase class I/classII large" evidence="6">
    <location>
        <begin position="72"/>
        <end position="386"/>
    </location>
</feature>
<dbReference type="GO" id="GO:0047804">
    <property type="term" value="F:cysteine-S-conjugate beta-lyase activity"/>
    <property type="evidence" value="ECO:0007669"/>
    <property type="project" value="UniProtKB-EC"/>
</dbReference>
<comment type="caution">
    <text evidence="7">The sequence shown here is derived from an EMBL/GenBank/DDBJ whole genome shotgun (WGS) entry which is preliminary data.</text>
</comment>
<evidence type="ECO:0000256" key="3">
    <source>
        <dbReference type="ARBA" id="ARBA00022898"/>
    </source>
</evidence>
<dbReference type="RefSeq" id="WP_416207278.1">
    <property type="nucleotide sequence ID" value="NZ_JBBKTX010000030.1"/>
</dbReference>